<dbReference type="EMBL" id="JAQHRD010000011">
    <property type="protein sequence ID" value="KAJ6437628.1"/>
    <property type="molecule type" value="Genomic_DNA"/>
</dbReference>
<evidence type="ECO:0000313" key="5">
    <source>
        <dbReference type="EMBL" id="KAJ6437628.1"/>
    </source>
</evidence>
<sequence length="202" mass="22300">MAQSQYDNESAYSEPTQVENRTPPPEVRATEPERGAAAVAASSADEAHRLIHDRNLWVLGLPLHVTEADVRSLFQEYSGTDVAIQMSGFDVNGMYNIAYVWMSSVAEARRAYSQLKGRRLEKDGNAYTLQIRQANQESLEEHLEHLEHLGFEGNKTGSASRCHRNAVPWLKLPFNGACGCVPGVLSVCPRSAACVDGPKNWT</sequence>
<feature type="compositionally biased region" description="Polar residues" evidence="2">
    <location>
        <begin position="1"/>
        <end position="20"/>
    </location>
</feature>
<dbReference type="Gene3D" id="3.30.70.330">
    <property type="match status" value="1"/>
</dbReference>
<feature type="region of interest" description="Disordered" evidence="2">
    <location>
        <begin position="1"/>
        <end position="34"/>
    </location>
</feature>
<organism evidence="4 6">
    <name type="scientific">Purpureocillium lavendulum</name>
    <dbReference type="NCBI Taxonomy" id="1247861"/>
    <lineage>
        <taxon>Eukaryota</taxon>
        <taxon>Fungi</taxon>
        <taxon>Dikarya</taxon>
        <taxon>Ascomycota</taxon>
        <taxon>Pezizomycotina</taxon>
        <taxon>Sordariomycetes</taxon>
        <taxon>Hypocreomycetidae</taxon>
        <taxon>Hypocreales</taxon>
        <taxon>Ophiocordycipitaceae</taxon>
        <taxon>Purpureocillium</taxon>
    </lineage>
</organism>
<evidence type="ECO:0000256" key="2">
    <source>
        <dbReference type="SAM" id="MobiDB-lite"/>
    </source>
</evidence>
<dbReference type="GO" id="GO:0016301">
    <property type="term" value="F:kinase activity"/>
    <property type="evidence" value="ECO:0007669"/>
    <property type="project" value="UniProtKB-KW"/>
</dbReference>
<keyword evidence="1" id="KW-0694">RNA-binding</keyword>
<dbReference type="PROSITE" id="PS50102">
    <property type="entry name" value="RRM"/>
    <property type="match status" value="1"/>
</dbReference>
<keyword evidence="5" id="KW-0808">Transferase</keyword>
<dbReference type="AlphaFoldDB" id="A0AB34FDU9"/>
<dbReference type="InterPro" id="IPR035979">
    <property type="entry name" value="RBD_domain_sf"/>
</dbReference>
<evidence type="ECO:0000313" key="6">
    <source>
        <dbReference type="Proteomes" id="UP001163105"/>
    </source>
</evidence>
<keyword evidence="6" id="KW-1185">Reference proteome</keyword>
<evidence type="ECO:0000256" key="1">
    <source>
        <dbReference type="PROSITE-ProRule" id="PRU00176"/>
    </source>
</evidence>
<dbReference type="EMBL" id="JAQHRD010000011">
    <property type="protein sequence ID" value="KAJ6437623.1"/>
    <property type="molecule type" value="Genomic_DNA"/>
</dbReference>
<accession>A0AB34FDU9</accession>
<protein>
    <submittedName>
        <fullName evidence="5">Protein kinase</fullName>
    </submittedName>
    <submittedName>
        <fullName evidence="4">Transposase</fullName>
    </submittedName>
</protein>
<evidence type="ECO:0000313" key="4">
    <source>
        <dbReference type="EMBL" id="KAJ6437623.1"/>
    </source>
</evidence>
<keyword evidence="5" id="KW-0418">Kinase</keyword>
<gene>
    <name evidence="4" type="ORF">O9K51_09830</name>
    <name evidence="5" type="ORF">O9K51_09835</name>
</gene>
<feature type="domain" description="RRM" evidence="3">
    <location>
        <begin position="54"/>
        <end position="136"/>
    </location>
</feature>
<name>A0AB34FDU9_9HYPO</name>
<dbReference type="InterPro" id="IPR000504">
    <property type="entry name" value="RRM_dom"/>
</dbReference>
<dbReference type="CDD" id="cd00590">
    <property type="entry name" value="RRM_SF"/>
    <property type="match status" value="1"/>
</dbReference>
<dbReference type="InterPro" id="IPR012677">
    <property type="entry name" value="Nucleotide-bd_a/b_plait_sf"/>
</dbReference>
<dbReference type="GO" id="GO:0003723">
    <property type="term" value="F:RNA binding"/>
    <property type="evidence" value="ECO:0007669"/>
    <property type="project" value="UniProtKB-UniRule"/>
</dbReference>
<dbReference type="Proteomes" id="UP001163105">
    <property type="component" value="Unassembled WGS sequence"/>
</dbReference>
<proteinExistence type="predicted"/>
<reference evidence="4" key="1">
    <citation type="submission" date="2023-01" db="EMBL/GenBank/DDBJ databases">
        <title>The growth and conidiation of Purpureocillium lavendulum are regulated by nitrogen source and histone H3K14 acetylation.</title>
        <authorList>
            <person name="Tang P."/>
            <person name="Han J."/>
            <person name="Zhang C."/>
            <person name="Tang P."/>
            <person name="Qi F."/>
            <person name="Zhang K."/>
            <person name="Liang L."/>
        </authorList>
    </citation>
    <scope>NUCLEOTIDE SEQUENCE</scope>
    <source>
        <strain evidence="4">YMF1.00683</strain>
    </source>
</reference>
<evidence type="ECO:0000259" key="3">
    <source>
        <dbReference type="PROSITE" id="PS50102"/>
    </source>
</evidence>
<dbReference type="SUPFAM" id="SSF54928">
    <property type="entry name" value="RNA-binding domain, RBD"/>
    <property type="match status" value="1"/>
</dbReference>
<comment type="caution">
    <text evidence="4">The sequence shown here is derived from an EMBL/GenBank/DDBJ whole genome shotgun (WGS) entry which is preliminary data.</text>
</comment>